<dbReference type="PATRIC" id="fig|1229493.5.peg.1250"/>
<sequence length="138" mass="15236">MSLKTKFLAAALALSCCVPGLSFAKTYTTNIDQRDSMQDALPKLYYKAILDQVCSDMPSQCLAALKNPDSVSITIINPVKYSTKDNHLIATADISIDAIKVDLSLANQTYPLDYTVTIENTLLKIGSYTFQKRYISNL</sequence>
<evidence type="ECO:0000256" key="1">
    <source>
        <dbReference type="SAM" id="SignalP"/>
    </source>
</evidence>
<dbReference type="RefSeq" id="WP_020194601.1">
    <property type="nucleotide sequence ID" value="NZ_BAOH01000005.1"/>
</dbReference>
<dbReference type="EMBL" id="JPRD01000015">
    <property type="protein sequence ID" value="KIF53398.1"/>
    <property type="molecule type" value="Genomic_DNA"/>
</dbReference>
<name>A0A0C1VU58_9VIBR</name>
<feature type="chain" id="PRO_5002140657" description="DUF3299 domain-containing protein" evidence="1">
    <location>
        <begin position="25"/>
        <end position="138"/>
    </location>
</feature>
<accession>A0A0C1VU58</accession>
<feature type="signal peptide" evidence="1">
    <location>
        <begin position="1"/>
        <end position="24"/>
    </location>
</feature>
<evidence type="ECO:0000313" key="3">
    <source>
        <dbReference type="Proteomes" id="UP000031586"/>
    </source>
</evidence>
<proteinExistence type="predicted"/>
<protein>
    <recommendedName>
        <fullName evidence="4">DUF3299 domain-containing protein</fullName>
    </recommendedName>
</protein>
<dbReference type="AlphaFoldDB" id="A0A0C1VU58"/>
<gene>
    <name evidence="2" type="ORF">H735_10795</name>
</gene>
<keyword evidence="1" id="KW-0732">Signal</keyword>
<comment type="caution">
    <text evidence="2">The sequence shown here is derived from an EMBL/GenBank/DDBJ whole genome shotgun (WGS) entry which is preliminary data.</text>
</comment>
<evidence type="ECO:0008006" key="4">
    <source>
        <dbReference type="Google" id="ProtNLM"/>
    </source>
</evidence>
<dbReference type="Proteomes" id="UP000031586">
    <property type="component" value="Unassembled WGS sequence"/>
</dbReference>
<reference evidence="2 3" key="1">
    <citation type="submission" date="2014-07" db="EMBL/GenBank/DDBJ databases">
        <title>Unique and conserved regions in Vibrio harveyi and related species in comparison with the shrimp pathogen Vibrio harveyi CAIM 1792.</title>
        <authorList>
            <person name="Espinoza-Valles I."/>
            <person name="Vora G."/>
            <person name="Leekitcharoenphon P."/>
            <person name="Ussery D."/>
            <person name="Hoj L."/>
            <person name="Gomez-Gil B."/>
        </authorList>
    </citation>
    <scope>NUCLEOTIDE SEQUENCE [LARGE SCALE GENOMIC DNA]</scope>
    <source>
        <strain evidence="3">CAIM 1854 / LMG 25443</strain>
    </source>
</reference>
<evidence type="ECO:0000313" key="2">
    <source>
        <dbReference type="EMBL" id="KIF53398.1"/>
    </source>
</evidence>
<organism evidence="2 3">
    <name type="scientific">Vibrio owensii CAIM 1854 = LMG 25443</name>
    <dbReference type="NCBI Taxonomy" id="1229493"/>
    <lineage>
        <taxon>Bacteria</taxon>
        <taxon>Pseudomonadati</taxon>
        <taxon>Pseudomonadota</taxon>
        <taxon>Gammaproteobacteria</taxon>
        <taxon>Vibrionales</taxon>
        <taxon>Vibrionaceae</taxon>
        <taxon>Vibrio</taxon>
    </lineage>
</organism>